<evidence type="ECO:0000256" key="1">
    <source>
        <dbReference type="SAM" id="MobiDB-lite"/>
    </source>
</evidence>
<feature type="compositionally biased region" description="Basic and acidic residues" evidence="1">
    <location>
        <begin position="74"/>
        <end position="84"/>
    </location>
</feature>
<protein>
    <recommendedName>
        <fullName evidence="2">RsiG-like domain-containing protein</fullName>
    </recommendedName>
</protein>
<proteinExistence type="predicted"/>
<gene>
    <name evidence="3" type="ORF">AVDCRST_MAG28-2545</name>
</gene>
<evidence type="ECO:0000313" key="3">
    <source>
        <dbReference type="EMBL" id="CAA9456146.1"/>
    </source>
</evidence>
<dbReference type="AlphaFoldDB" id="A0A6J4R3G9"/>
<feature type="domain" description="RsiG-like" evidence="2">
    <location>
        <begin position="5"/>
        <end position="67"/>
    </location>
</feature>
<evidence type="ECO:0000259" key="2">
    <source>
        <dbReference type="Pfam" id="PF22802"/>
    </source>
</evidence>
<organism evidence="3">
    <name type="scientific">uncultured Rubrobacteraceae bacterium</name>
    <dbReference type="NCBI Taxonomy" id="349277"/>
    <lineage>
        <taxon>Bacteria</taxon>
        <taxon>Bacillati</taxon>
        <taxon>Actinomycetota</taxon>
        <taxon>Rubrobacteria</taxon>
        <taxon>Rubrobacterales</taxon>
        <taxon>Rubrobacteraceae</taxon>
        <taxon>environmental samples</taxon>
    </lineage>
</organism>
<dbReference type="EMBL" id="CADCVE010000054">
    <property type="protein sequence ID" value="CAA9456146.1"/>
    <property type="molecule type" value="Genomic_DNA"/>
</dbReference>
<name>A0A6J4R3G9_9ACTN</name>
<dbReference type="InterPro" id="IPR055209">
    <property type="entry name" value="RsiG-like_dom"/>
</dbReference>
<dbReference type="Pfam" id="PF22802">
    <property type="entry name" value="RsiG"/>
    <property type="match status" value="1"/>
</dbReference>
<reference evidence="3" key="1">
    <citation type="submission" date="2020-02" db="EMBL/GenBank/DDBJ databases">
        <authorList>
            <person name="Meier V. D."/>
        </authorList>
    </citation>
    <scope>NUCLEOTIDE SEQUENCE</scope>
    <source>
        <strain evidence="3">AVDCRST_MAG28</strain>
    </source>
</reference>
<sequence>MYEWEGEPDLTSISEDELRVRLRELAVEEREISYRRRVIQGRIDLIRSELVRRGGVALSPEELVRVLLGDERQARGHHETRYEDQEGPNSGPSRREEGS</sequence>
<accession>A0A6J4R3G9</accession>
<feature type="region of interest" description="Disordered" evidence="1">
    <location>
        <begin position="74"/>
        <end position="99"/>
    </location>
</feature>